<feature type="transmembrane region" description="Helical" evidence="8">
    <location>
        <begin position="303"/>
        <end position="321"/>
    </location>
</feature>
<dbReference type="OrthoDB" id="163438at2759"/>
<evidence type="ECO:0000256" key="8">
    <source>
        <dbReference type="RuleBase" id="RU079119"/>
    </source>
</evidence>
<evidence type="ECO:0000256" key="6">
    <source>
        <dbReference type="ARBA" id="ARBA00023136"/>
    </source>
</evidence>
<evidence type="ECO:0000256" key="5">
    <source>
        <dbReference type="ARBA" id="ARBA00023043"/>
    </source>
</evidence>
<dbReference type="PRINTS" id="PR01415">
    <property type="entry name" value="ANKYRIN"/>
</dbReference>
<dbReference type="Pfam" id="PF01529">
    <property type="entry name" value="DHHC"/>
    <property type="match status" value="1"/>
</dbReference>
<dbReference type="PANTHER" id="PTHR24161:SF17">
    <property type="entry name" value="PALMITOYLTRANSFERASE"/>
    <property type="match status" value="1"/>
</dbReference>
<gene>
    <name evidence="11" type="primary">ZDHHC17</name>
    <name evidence="11" type="ORF">BLAG_LOCUS21007</name>
</gene>
<dbReference type="PROSITE" id="PS50216">
    <property type="entry name" value="DHHC"/>
    <property type="match status" value="1"/>
</dbReference>
<feature type="region of interest" description="Disordered" evidence="9">
    <location>
        <begin position="1"/>
        <end position="32"/>
    </location>
</feature>
<keyword evidence="5 7" id="KW-0040">ANK repeat</keyword>
<evidence type="ECO:0000256" key="1">
    <source>
        <dbReference type="ARBA" id="ARBA00004141"/>
    </source>
</evidence>
<feature type="domain" description="Palmitoyltransferase DHHC" evidence="10">
    <location>
        <begin position="388"/>
        <end position="501"/>
    </location>
</feature>
<evidence type="ECO:0000313" key="11">
    <source>
        <dbReference type="EMBL" id="CAH1267821.1"/>
    </source>
</evidence>
<keyword evidence="8" id="KW-0808">Transferase</keyword>
<feature type="repeat" description="ANK" evidence="7">
    <location>
        <begin position="216"/>
        <end position="249"/>
    </location>
</feature>
<feature type="repeat" description="ANK" evidence="7">
    <location>
        <begin position="183"/>
        <end position="215"/>
    </location>
</feature>
<evidence type="ECO:0000256" key="9">
    <source>
        <dbReference type="SAM" id="MobiDB-lite"/>
    </source>
</evidence>
<dbReference type="EMBL" id="OV696691">
    <property type="protein sequence ID" value="CAH1267821.1"/>
    <property type="molecule type" value="Genomic_DNA"/>
</dbReference>
<evidence type="ECO:0000313" key="12">
    <source>
        <dbReference type="Proteomes" id="UP000838412"/>
    </source>
</evidence>
<evidence type="ECO:0000259" key="10">
    <source>
        <dbReference type="Pfam" id="PF01529"/>
    </source>
</evidence>
<dbReference type="Pfam" id="PF00023">
    <property type="entry name" value="Ank"/>
    <property type="match status" value="1"/>
</dbReference>
<sequence length="552" mass="62588">MRSTNGVPKMATADHSTATSSHSHGSDSGHGGTEPCCGAVQCKDGKVEPVDIFYAAKLGMLIPCQEFIEHLGTEVLHTCDEKGHTPLHWAALGGHTAVVRFFIDCKAPVDKQSENKLGPRPIHWACVRGHVGIVDLLLQQGVPIDTPDSKGCTPLILACQYGQTVVAAYLMSKGARLQMLDHEGDNALHWACFKGQAELVRLLIFSGFNPRQRDNYGQTPLHLACINGNLNIVKELVEQDDVEVDLEDKNGKTPLMLAVGRKHHSLEAYLKNRQERKRTILGSMPKFDWQTLLFGPPGNSKGALLFFICSLLFWGYPMYIFKVIPYTLQDMQAVHLLFFLDNCLMWYFLYQASTTEPGYLPRDTQEYHNSIRQAAHFDEWQAGANPLSRLCHTCRLVKPLRSKHCRVCNRCVDCFDHHCPYIYNCVGFRNRGPFICFVTCALIAMWMGIYLVWTVLHAVGWDILMIIGFLEMVLFSLIALAVSGMAWYMVAMNITTNERLNMKRYEYLKDGNGRFYNPFMRTMKDNCMEYFHMRKPLTEGEVELMNARVNIV</sequence>
<keyword evidence="6 8" id="KW-0472">Membrane</keyword>
<feature type="transmembrane region" description="Helical" evidence="8">
    <location>
        <begin position="465"/>
        <end position="490"/>
    </location>
</feature>
<dbReference type="GO" id="GO:0000139">
    <property type="term" value="C:Golgi membrane"/>
    <property type="evidence" value="ECO:0007669"/>
    <property type="project" value="TreeGrafter"/>
</dbReference>
<feature type="repeat" description="ANK" evidence="7">
    <location>
        <begin position="117"/>
        <end position="149"/>
    </location>
</feature>
<evidence type="ECO:0000256" key="4">
    <source>
        <dbReference type="ARBA" id="ARBA00022989"/>
    </source>
</evidence>
<comment type="catalytic activity">
    <reaction evidence="8">
        <text>L-cysteinyl-[protein] + hexadecanoyl-CoA = S-hexadecanoyl-L-cysteinyl-[protein] + CoA</text>
        <dbReference type="Rhea" id="RHEA:36683"/>
        <dbReference type="Rhea" id="RHEA-COMP:10131"/>
        <dbReference type="Rhea" id="RHEA-COMP:11032"/>
        <dbReference type="ChEBI" id="CHEBI:29950"/>
        <dbReference type="ChEBI" id="CHEBI:57287"/>
        <dbReference type="ChEBI" id="CHEBI:57379"/>
        <dbReference type="ChEBI" id="CHEBI:74151"/>
        <dbReference type="EC" id="2.3.1.225"/>
    </reaction>
</comment>
<reference evidence="11" key="1">
    <citation type="submission" date="2022-01" db="EMBL/GenBank/DDBJ databases">
        <authorList>
            <person name="Braso-Vives M."/>
        </authorList>
    </citation>
    <scope>NUCLEOTIDE SEQUENCE</scope>
</reference>
<keyword evidence="4 8" id="KW-1133">Transmembrane helix</keyword>
<dbReference type="SMART" id="SM00248">
    <property type="entry name" value="ANK"/>
    <property type="match status" value="6"/>
</dbReference>
<name>A0A8K0A2D4_BRALA</name>
<feature type="transmembrane region" description="Helical" evidence="8">
    <location>
        <begin position="434"/>
        <end position="453"/>
    </location>
</feature>
<keyword evidence="3" id="KW-0677">Repeat</keyword>
<accession>A0A8K0A2D4</accession>
<dbReference type="PANTHER" id="PTHR24161">
    <property type="entry name" value="ANK_REP_REGION DOMAIN-CONTAINING PROTEIN-RELATED"/>
    <property type="match status" value="1"/>
</dbReference>
<dbReference type="AlphaFoldDB" id="A0A8K0A2D4"/>
<evidence type="ECO:0000256" key="7">
    <source>
        <dbReference type="PROSITE-ProRule" id="PRU00023"/>
    </source>
</evidence>
<keyword evidence="12" id="KW-1185">Reference proteome</keyword>
<keyword evidence="2 8" id="KW-0812">Transmembrane</keyword>
<dbReference type="PROSITE" id="PS50088">
    <property type="entry name" value="ANK_REPEAT"/>
    <property type="match status" value="5"/>
</dbReference>
<organism evidence="11 12">
    <name type="scientific">Branchiostoma lanceolatum</name>
    <name type="common">Common lancelet</name>
    <name type="synonym">Amphioxus lanceolatum</name>
    <dbReference type="NCBI Taxonomy" id="7740"/>
    <lineage>
        <taxon>Eukaryota</taxon>
        <taxon>Metazoa</taxon>
        <taxon>Chordata</taxon>
        <taxon>Cephalochordata</taxon>
        <taxon>Leptocardii</taxon>
        <taxon>Amphioxiformes</taxon>
        <taxon>Branchiostomatidae</taxon>
        <taxon>Branchiostoma</taxon>
    </lineage>
</organism>
<feature type="repeat" description="ANK" evidence="7">
    <location>
        <begin position="150"/>
        <end position="182"/>
    </location>
</feature>
<keyword evidence="8" id="KW-0012">Acyltransferase</keyword>
<dbReference type="InterPro" id="IPR001594">
    <property type="entry name" value="Palmitoyltrfase_DHHC"/>
</dbReference>
<dbReference type="SUPFAM" id="SSF48403">
    <property type="entry name" value="Ankyrin repeat"/>
    <property type="match status" value="1"/>
</dbReference>
<comment type="similarity">
    <text evidence="8">Belongs to the DHHC palmitoyltransferase family.</text>
</comment>
<dbReference type="InterPro" id="IPR002110">
    <property type="entry name" value="Ankyrin_rpt"/>
</dbReference>
<feature type="compositionally biased region" description="Low complexity" evidence="9">
    <location>
        <begin position="11"/>
        <end position="23"/>
    </location>
</feature>
<dbReference type="Pfam" id="PF12796">
    <property type="entry name" value="Ank_2"/>
    <property type="match status" value="2"/>
</dbReference>
<dbReference type="InterPro" id="IPR036770">
    <property type="entry name" value="Ankyrin_rpt-contain_sf"/>
</dbReference>
<protein>
    <recommendedName>
        <fullName evidence="8">Palmitoyltransferase</fullName>
        <ecNumber evidence="8">2.3.1.225</ecNumber>
    </recommendedName>
</protein>
<evidence type="ECO:0000256" key="3">
    <source>
        <dbReference type="ARBA" id="ARBA00022737"/>
    </source>
</evidence>
<proteinExistence type="inferred from homology"/>
<comment type="subcellular location">
    <subcellularLocation>
        <location evidence="1">Membrane</location>
        <topology evidence="1">Multi-pass membrane protein</topology>
    </subcellularLocation>
</comment>
<dbReference type="Gene3D" id="1.25.40.20">
    <property type="entry name" value="Ankyrin repeat-containing domain"/>
    <property type="match status" value="2"/>
</dbReference>
<dbReference type="EC" id="2.3.1.225" evidence="8"/>
<dbReference type="Proteomes" id="UP000838412">
    <property type="component" value="Chromosome 6"/>
</dbReference>
<comment type="domain">
    <text evidence="8">The DHHC domain is required for palmitoyltransferase activity.</text>
</comment>
<feature type="repeat" description="ANK" evidence="7">
    <location>
        <begin position="82"/>
        <end position="114"/>
    </location>
</feature>
<evidence type="ECO:0000256" key="2">
    <source>
        <dbReference type="ARBA" id="ARBA00022692"/>
    </source>
</evidence>
<dbReference type="GO" id="GO:0019706">
    <property type="term" value="F:protein-cysteine S-palmitoyltransferase activity"/>
    <property type="evidence" value="ECO:0007669"/>
    <property type="project" value="UniProtKB-EC"/>
</dbReference>
<dbReference type="PROSITE" id="PS50297">
    <property type="entry name" value="ANK_REP_REGION"/>
    <property type="match status" value="5"/>
</dbReference>